<evidence type="ECO:0000313" key="2">
    <source>
        <dbReference type="EMBL" id="EYC10929.1"/>
    </source>
</evidence>
<protein>
    <submittedName>
        <fullName evidence="2">Uncharacterized protein</fullName>
    </submittedName>
</protein>
<sequence>MTITLIRQLQSMQQARDDPRSLRNNLNDIQAIITALQKQGETIEEMILRCNKDTLYFTRSTEVKMSSSESDSFDLNLDLINIAMRIDRMYSLLKTIQRDLEKIKQATIPNPPAATPHEEEKEKPSTSRQ</sequence>
<reference evidence="3" key="1">
    <citation type="journal article" date="2015" name="Nat. Genet.">
        <title>The genome and transcriptome of the zoonotic hookworm Ancylostoma ceylanicum identify infection-specific gene families.</title>
        <authorList>
            <person name="Schwarz E.M."/>
            <person name="Hu Y."/>
            <person name="Antoshechkin I."/>
            <person name="Miller M.M."/>
            <person name="Sternberg P.W."/>
            <person name="Aroian R.V."/>
        </authorList>
    </citation>
    <scope>NUCLEOTIDE SEQUENCE</scope>
    <source>
        <strain evidence="3">HY135</strain>
    </source>
</reference>
<keyword evidence="3" id="KW-1185">Reference proteome</keyword>
<dbReference type="EMBL" id="JARK01001389">
    <property type="protein sequence ID" value="EYC10929.1"/>
    <property type="molecule type" value="Genomic_DNA"/>
</dbReference>
<dbReference type="Proteomes" id="UP000024635">
    <property type="component" value="Unassembled WGS sequence"/>
</dbReference>
<dbReference type="AlphaFoldDB" id="A0A016U6H7"/>
<evidence type="ECO:0000256" key="1">
    <source>
        <dbReference type="SAM" id="MobiDB-lite"/>
    </source>
</evidence>
<comment type="caution">
    <text evidence="2">The sequence shown here is derived from an EMBL/GenBank/DDBJ whole genome shotgun (WGS) entry which is preliminary data.</text>
</comment>
<feature type="compositionally biased region" description="Basic and acidic residues" evidence="1">
    <location>
        <begin position="116"/>
        <end position="129"/>
    </location>
</feature>
<proteinExistence type="predicted"/>
<accession>A0A016U6H7</accession>
<name>A0A016U6H7_9BILA</name>
<evidence type="ECO:0000313" key="3">
    <source>
        <dbReference type="Proteomes" id="UP000024635"/>
    </source>
</evidence>
<organism evidence="2 3">
    <name type="scientific">Ancylostoma ceylanicum</name>
    <dbReference type="NCBI Taxonomy" id="53326"/>
    <lineage>
        <taxon>Eukaryota</taxon>
        <taxon>Metazoa</taxon>
        <taxon>Ecdysozoa</taxon>
        <taxon>Nematoda</taxon>
        <taxon>Chromadorea</taxon>
        <taxon>Rhabditida</taxon>
        <taxon>Rhabditina</taxon>
        <taxon>Rhabditomorpha</taxon>
        <taxon>Strongyloidea</taxon>
        <taxon>Ancylostomatidae</taxon>
        <taxon>Ancylostomatinae</taxon>
        <taxon>Ancylostoma</taxon>
    </lineage>
</organism>
<dbReference type="OrthoDB" id="5841653at2759"/>
<gene>
    <name evidence="2" type="primary">Acey_s0053.g2375</name>
    <name evidence="2" type="ORF">Y032_0053g2375</name>
</gene>
<feature type="region of interest" description="Disordered" evidence="1">
    <location>
        <begin position="104"/>
        <end position="129"/>
    </location>
</feature>